<evidence type="ECO:0000256" key="4">
    <source>
        <dbReference type="ARBA" id="ARBA00022723"/>
    </source>
</evidence>
<dbReference type="Proteomes" id="UP000011547">
    <property type="component" value="Chromosome"/>
</dbReference>
<dbReference type="InterPro" id="IPR019987">
    <property type="entry name" value="GTP-bd_ribosome_bio_YsxC"/>
</dbReference>
<evidence type="ECO:0000256" key="2">
    <source>
        <dbReference type="ARBA" id="ARBA00009638"/>
    </source>
</evidence>
<dbReference type="NCBIfam" id="TIGR03598">
    <property type="entry name" value="GTPase_YsxC"/>
    <property type="match status" value="1"/>
</dbReference>
<evidence type="ECO:0000256" key="9">
    <source>
        <dbReference type="ARBA" id="ARBA00023306"/>
    </source>
</evidence>
<evidence type="ECO:0000259" key="11">
    <source>
        <dbReference type="PROSITE" id="PS51706"/>
    </source>
</evidence>
<evidence type="ECO:0000313" key="12">
    <source>
        <dbReference type="EMBL" id="AGF47255.1"/>
    </source>
</evidence>
<dbReference type="Pfam" id="PF01926">
    <property type="entry name" value="MMR_HSR1"/>
    <property type="match status" value="1"/>
</dbReference>
<keyword evidence="4" id="KW-0479">Metal-binding</keyword>
<dbReference type="GO" id="GO:0005525">
    <property type="term" value="F:GTP binding"/>
    <property type="evidence" value="ECO:0007669"/>
    <property type="project" value="UniProtKB-UniRule"/>
</dbReference>
<evidence type="ECO:0000256" key="3">
    <source>
        <dbReference type="ARBA" id="ARBA00022618"/>
    </source>
</evidence>
<evidence type="ECO:0000256" key="5">
    <source>
        <dbReference type="ARBA" id="ARBA00022741"/>
    </source>
</evidence>
<dbReference type="InterPro" id="IPR030393">
    <property type="entry name" value="G_ENGB_dom"/>
</dbReference>
<dbReference type="RefSeq" id="WP_015396666.1">
    <property type="nucleotide sequence ID" value="NC_020294.1"/>
</dbReference>
<keyword evidence="3 10" id="KW-0132">Cell division</keyword>
<evidence type="ECO:0000313" key="13">
    <source>
        <dbReference type="Proteomes" id="UP000011547"/>
    </source>
</evidence>
<dbReference type="SUPFAM" id="SSF52540">
    <property type="entry name" value="P-loop containing nucleoside triphosphate hydrolases"/>
    <property type="match status" value="1"/>
</dbReference>
<dbReference type="Gene3D" id="3.40.50.300">
    <property type="entry name" value="P-loop containing nucleotide triphosphate hydrolases"/>
    <property type="match status" value="1"/>
</dbReference>
<dbReference type="PATRIC" id="fig|1208919.3.peg.700"/>
<feature type="domain" description="EngB-type G" evidence="11">
    <location>
        <begin position="23"/>
        <end position="201"/>
    </location>
</feature>
<dbReference type="GO" id="GO:0000917">
    <property type="term" value="P:division septum assembly"/>
    <property type="evidence" value="ECO:0007669"/>
    <property type="project" value="UniProtKB-KW"/>
</dbReference>
<dbReference type="PANTHER" id="PTHR11649:SF13">
    <property type="entry name" value="ENGB-TYPE G DOMAIN-CONTAINING PROTEIN"/>
    <property type="match status" value="1"/>
</dbReference>
<protein>
    <recommendedName>
        <fullName evidence="10">Probable GTP-binding protein EngB</fullName>
    </recommendedName>
</protein>
<dbReference type="KEGG" id="kde:CDSE_0150"/>
<dbReference type="eggNOG" id="COG0218">
    <property type="taxonomic scope" value="Bacteria"/>
</dbReference>
<comment type="cofactor">
    <cofactor evidence="1">
        <name>Mg(2+)</name>
        <dbReference type="ChEBI" id="CHEBI:18420"/>
    </cofactor>
</comment>
<dbReference type="CDD" id="cd01876">
    <property type="entry name" value="YihA_EngB"/>
    <property type="match status" value="1"/>
</dbReference>
<evidence type="ECO:0000256" key="1">
    <source>
        <dbReference type="ARBA" id="ARBA00001946"/>
    </source>
</evidence>
<reference evidence="12 13" key="1">
    <citation type="journal article" date="2013" name="Genome Biol. Evol.">
        <title>Genome evolution and phylogenomic analysis of candidatus kinetoplastibacterium, the betaproteobacterial endosymbionts of strigomonas and angomonas.</title>
        <authorList>
            <person name="Alves J.M."/>
            <person name="Serrano M.G."/>
            <person name="Maia da Silva F."/>
            <person name="Voegtly L.J."/>
            <person name="Matveyev A.V."/>
            <person name="Teixeira M.M."/>
            <person name="Camargo E.P."/>
            <person name="Buck G.A."/>
        </authorList>
    </citation>
    <scope>NUCLEOTIDE SEQUENCE [LARGE SCALE GENOMIC DNA]</scope>
    <source>
        <strain evidence="12 13">TCC079E</strain>
    </source>
</reference>
<keyword evidence="7 10" id="KW-0342">GTP-binding</keyword>
<comment type="similarity">
    <text evidence="2 10">Belongs to the TRAFAC class TrmE-Era-EngA-EngB-Septin-like GTPase superfamily. EngB GTPase family.</text>
</comment>
<evidence type="ECO:0000256" key="8">
    <source>
        <dbReference type="ARBA" id="ARBA00023210"/>
    </source>
</evidence>
<keyword evidence="8 10" id="KW-0717">Septation</keyword>
<dbReference type="EMBL" id="CP003803">
    <property type="protein sequence ID" value="AGF47255.1"/>
    <property type="molecule type" value="Genomic_DNA"/>
</dbReference>
<keyword evidence="5 10" id="KW-0547">Nucleotide-binding</keyword>
<dbReference type="STRING" id="1208919.CDSE_0150"/>
<dbReference type="HOGENOM" id="CLU_033732_1_1_4"/>
<dbReference type="InterPro" id="IPR006073">
    <property type="entry name" value="GTP-bd"/>
</dbReference>
<accession>M1M520</accession>
<name>M1M520_9PROT</name>
<evidence type="ECO:0000256" key="7">
    <source>
        <dbReference type="ARBA" id="ARBA00023134"/>
    </source>
</evidence>
<proteinExistence type="inferred from homology"/>
<keyword evidence="9 10" id="KW-0131">Cell cycle</keyword>
<dbReference type="PROSITE" id="PS51706">
    <property type="entry name" value="G_ENGB"/>
    <property type="match status" value="1"/>
</dbReference>
<dbReference type="InterPro" id="IPR027417">
    <property type="entry name" value="P-loop_NTPase"/>
</dbReference>
<dbReference type="OrthoDB" id="9804921at2"/>
<sequence length="206" mass="23600">MSLLHTASFYISSQRTNQLPPESEPEICFLGRSNVGKSTAINIITNQKRLAFSSKTPGRTRLINMFSLKKNENIFGYLVDIPGYGYSTLSTKEQKDIGITITDYIKNRKSIESFVLLLDVRRGITSLDLQLINLINPLNKPLVILITKTDKLNYEKRIKTKNHIEKQLESFNNIKTIINFSAKQKTGVSELSDYIERLILFKKDRI</sequence>
<dbReference type="PANTHER" id="PTHR11649">
    <property type="entry name" value="MSS1/TRME-RELATED GTP-BINDING PROTEIN"/>
    <property type="match status" value="1"/>
</dbReference>
<dbReference type="HAMAP" id="MF_00321">
    <property type="entry name" value="GTPase_EngB"/>
    <property type="match status" value="1"/>
</dbReference>
<evidence type="ECO:0000256" key="10">
    <source>
        <dbReference type="HAMAP-Rule" id="MF_00321"/>
    </source>
</evidence>
<comment type="function">
    <text evidence="10">Necessary for normal cell division and for the maintenance of normal septation.</text>
</comment>
<keyword evidence="13" id="KW-1185">Reference proteome</keyword>
<dbReference type="GO" id="GO:0046872">
    <property type="term" value="F:metal ion binding"/>
    <property type="evidence" value="ECO:0007669"/>
    <property type="project" value="UniProtKB-KW"/>
</dbReference>
<gene>
    <name evidence="10" type="primary">engB</name>
    <name evidence="12" type="ORF">CDSE_0150</name>
</gene>
<evidence type="ECO:0000256" key="6">
    <source>
        <dbReference type="ARBA" id="ARBA00022842"/>
    </source>
</evidence>
<dbReference type="GO" id="GO:0005829">
    <property type="term" value="C:cytosol"/>
    <property type="evidence" value="ECO:0007669"/>
    <property type="project" value="TreeGrafter"/>
</dbReference>
<organism evidence="12 13">
    <name type="scientific">Candidatus Kinetoplastidibacterium desouzai TCC079E</name>
    <dbReference type="NCBI Taxonomy" id="1208919"/>
    <lineage>
        <taxon>Bacteria</taxon>
        <taxon>Pseudomonadati</taxon>
        <taxon>Pseudomonadota</taxon>
        <taxon>Betaproteobacteria</taxon>
        <taxon>Candidatus Kinetoplastidibacterium</taxon>
    </lineage>
</organism>
<keyword evidence="6" id="KW-0460">Magnesium</keyword>
<dbReference type="AlphaFoldDB" id="M1M520"/>